<feature type="transmembrane region" description="Helical" evidence="1">
    <location>
        <begin position="285"/>
        <end position="310"/>
    </location>
</feature>
<accession>A0A328PQU0</accession>
<gene>
    <name evidence="2" type="ORF">DNK47_00040</name>
</gene>
<feature type="transmembrane region" description="Helical" evidence="1">
    <location>
        <begin position="65"/>
        <end position="84"/>
    </location>
</feature>
<comment type="caution">
    <text evidence="2">The sequence shown here is derived from an EMBL/GenBank/DDBJ whole genome shotgun (WGS) entry which is preliminary data.</text>
</comment>
<evidence type="ECO:0000313" key="2">
    <source>
        <dbReference type="EMBL" id="RAO95248.1"/>
    </source>
</evidence>
<protein>
    <submittedName>
        <fullName evidence="2">Uncharacterized protein</fullName>
    </submittedName>
</protein>
<proteinExistence type="predicted"/>
<keyword evidence="3" id="KW-1185">Reference proteome</keyword>
<dbReference type="OrthoDB" id="397265at2"/>
<evidence type="ECO:0000313" key="3">
    <source>
        <dbReference type="Proteomes" id="UP000249762"/>
    </source>
</evidence>
<dbReference type="RefSeq" id="WP_112664916.1">
    <property type="nucleotide sequence ID" value="NZ_QKVO01000001.1"/>
</dbReference>
<keyword evidence="1" id="KW-1133">Transmembrane helix</keyword>
<reference evidence="3" key="1">
    <citation type="submission" date="2018-06" db="EMBL/GenBank/DDBJ databases">
        <authorList>
            <person name="Martinez Ocampo F."/>
            <person name="Quiroz Castaneda R.E."/>
            <person name="Rojas Lopez X."/>
        </authorList>
    </citation>
    <scope>NUCLEOTIDE SEQUENCE [LARGE SCALE GENOMIC DNA]</scope>
    <source>
        <strain evidence="3">INIFAP02</strain>
    </source>
</reference>
<evidence type="ECO:0000256" key="1">
    <source>
        <dbReference type="SAM" id="Phobius"/>
    </source>
</evidence>
<dbReference type="EMBL" id="QKVO01000001">
    <property type="protein sequence ID" value="RAO95248.1"/>
    <property type="molecule type" value="Genomic_DNA"/>
</dbReference>
<feature type="transmembrane region" description="Helical" evidence="1">
    <location>
        <begin position="175"/>
        <end position="197"/>
    </location>
</feature>
<keyword evidence="1" id="KW-0472">Membrane</keyword>
<dbReference type="Proteomes" id="UP000249762">
    <property type="component" value="Unassembled WGS sequence"/>
</dbReference>
<sequence>MPSVTLPALGLETQGIALPVSGSDVAQQTDTAVDSSHSSNGGQLFIKGINIPELKKYYKKLKRNIFISMFIAQSVFMAALWFIFVESGNMWGWTATITFSAKALESVKSSGPWAQVPISVGFGSFLLGSIKNLFRLSAQKKRICWECDLCQSGRYPTSLTPALSQKILTLFAWRINGFWVGFTIAGLGVVAGVYGYFIRGFHDSVWKVEWERIKDGIFKWQNTAGGKTIKVSVLVGLFGLLVLFTTNVFSRFAIKNALKIFDSDEMNMHPDIREKVFRLNKRNKIISTVILCVLGLAIFIILKRLIVAVFNRSFNVSKW</sequence>
<feature type="transmembrane region" description="Helical" evidence="1">
    <location>
        <begin position="113"/>
        <end position="134"/>
    </location>
</feature>
<name>A0A328PQU0_9MOLU</name>
<organism evidence="2 3">
    <name type="scientific">Mycoplasma wenyonii</name>
    <dbReference type="NCBI Taxonomy" id="65123"/>
    <lineage>
        <taxon>Bacteria</taxon>
        <taxon>Bacillati</taxon>
        <taxon>Mycoplasmatota</taxon>
        <taxon>Mollicutes</taxon>
        <taxon>Mycoplasmataceae</taxon>
        <taxon>Mycoplasma</taxon>
    </lineage>
</organism>
<feature type="transmembrane region" description="Helical" evidence="1">
    <location>
        <begin position="229"/>
        <end position="249"/>
    </location>
</feature>
<dbReference type="AlphaFoldDB" id="A0A328PQU0"/>
<keyword evidence="1" id="KW-0812">Transmembrane</keyword>